<organism evidence="2 3">
    <name type="scientific">Saccharopolyspora elongata</name>
    <dbReference type="NCBI Taxonomy" id="2530387"/>
    <lineage>
        <taxon>Bacteria</taxon>
        <taxon>Bacillati</taxon>
        <taxon>Actinomycetota</taxon>
        <taxon>Actinomycetes</taxon>
        <taxon>Pseudonocardiales</taxon>
        <taxon>Pseudonocardiaceae</taxon>
        <taxon>Saccharopolyspora</taxon>
    </lineage>
</organism>
<proteinExistence type="predicted"/>
<gene>
    <name evidence="2" type="ORF">E1288_41455</name>
</gene>
<dbReference type="AlphaFoldDB" id="A0A4V2YIY5"/>
<reference evidence="2 3" key="1">
    <citation type="submission" date="2019-03" db="EMBL/GenBank/DDBJ databases">
        <title>Draft genome sequences of novel Actinobacteria.</title>
        <authorList>
            <person name="Sahin N."/>
            <person name="Ay H."/>
            <person name="Saygin H."/>
        </authorList>
    </citation>
    <scope>NUCLEOTIDE SEQUENCE [LARGE SCALE GENOMIC DNA]</scope>
    <source>
        <strain evidence="2 3">7K502</strain>
    </source>
</reference>
<dbReference type="Proteomes" id="UP000294947">
    <property type="component" value="Unassembled WGS sequence"/>
</dbReference>
<evidence type="ECO:0000313" key="3">
    <source>
        <dbReference type="Proteomes" id="UP000294947"/>
    </source>
</evidence>
<accession>A0A4V2YIY5</accession>
<sequence length="92" mass="10401">MPTTLAGPRLTRHAARGDHYGPLPIAEGTVIRLTGHHLPSGGKEIRADLVVQSRRCRGWSRPLDRHPHQLRHARSLTADLRRTWEKPAPPER</sequence>
<comment type="caution">
    <text evidence="2">The sequence shown here is derived from an EMBL/GenBank/DDBJ whole genome shotgun (WGS) entry which is preliminary data.</text>
</comment>
<name>A0A4V2YIY5_9PSEU</name>
<feature type="non-terminal residue" evidence="2">
    <location>
        <position position="92"/>
    </location>
</feature>
<feature type="region of interest" description="Disordered" evidence="1">
    <location>
        <begin position="1"/>
        <end position="22"/>
    </location>
</feature>
<evidence type="ECO:0000313" key="2">
    <source>
        <dbReference type="EMBL" id="TDD36767.1"/>
    </source>
</evidence>
<keyword evidence="3" id="KW-1185">Reference proteome</keyword>
<protein>
    <submittedName>
        <fullName evidence="2">Uncharacterized protein</fullName>
    </submittedName>
</protein>
<evidence type="ECO:0000256" key="1">
    <source>
        <dbReference type="SAM" id="MobiDB-lite"/>
    </source>
</evidence>
<dbReference type="EMBL" id="SMKW01000105">
    <property type="protein sequence ID" value="TDD36767.1"/>
    <property type="molecule type" value="Genomic_DNA"/>
</dbReference>